<dbReference type="InterPro" id="IPR036291">
    <property type="entry name" value="NAD(P)-bd_dom_sf"/>
</dbReference>
<evidence type="ECO:0000313" key="2">
    <source>
        <dbReference type="EMBL" id="PPK70205.1"/>
    </source>
</evidence>
<dbReference type="PANTHER" id="PTHR15020">
    <property type="entry name" value="FLAVIN REDUCTASE-RELATED"/>
    <property type="match status" value="1"/>
</dbReference>
<organism evidence="2 3">
    <name type="scientific">Actinokineospora auranticolor</name>
    <dbReference type="NCBI Taxonomy" id="155976"/>
    <lineage>
        <taxon>Bacteria</taxon>
        <taxon>Bacillati</taxon>
        <taxon>Actinomycetota</taxon>
        <taxon>Actinomycetes</taxon>
        <taxon>Pseudonocardiales</taxon>
        <taxon>Pseudonocardiaceae</taxon>
        <taxon>Actinokineospora</taxon>
    </lineage>
</organism>
<keyword evidence="3" id="KW-1185">Reference proteome</keyword>
<dbReference type="Proteomes" id="UP000239203">
    <property type="component" value="Unassembled WGS sequence"/>
</dbReference>
<accession>A0A2S6GY97</accession>
<feature type="domain" description="NAD(P)-binding" evidence="1">
    <location>
        <begin position="2"/>
        <end position="172"/>
    </location>
</feature>
<evidence type="ECO:0000313" key="3">
    <source>
        <dbReference type="Proteomes" id="UP000239203"/>
    </source>
</evidence>
<gene>
    <name evidence="2" type="ORF">CLV40_102116</name>
</gene>
<protein>
    <submittedName>
        <fullName evidence="2">Putative NAD(P)-binding protein</fullName>
    </submittedName>
</protein>
<reference evidence="2 3" key="1">
    <citation type="submission" date="2018-02" db="EMBL/GenBank/DDBJ databases">
        <title>Genomic Encyclopedia of Archaeal and Bacterial Type Strains, Phase II (KMG-II): from individual species to whole genera.</title>
        <authorList>
            <person name="Goeker M."/>
        </authorList>
    </citation>
    <scope>NUCLEOTIDE SEQUENCE [LARGE SCALE GENOMIC DNA]</scope>
    <source>
        <strain evidence="2 3">YU 961-1</strain>
    </source>
</reference>
<dbReference type="EMBL" id="PTIX01000002">
    <property type="protein sequence ID" value="PPK70205.1"/>
    <property type="molecule type" value="Genomic_DNA"/>
</dbReference>
<comment type="caution">
    <text evidence="2">The sequence shown here is derived from an EMBL/GenBank/DDBJ whole genome shotgun (WGS) entry which is preliminary data.</text>
</comment>
<dbReference type="InterPro" id="IPR016040">
    <property type="entry name" value="NAD(P)-bd_dom"/>
</dbReference>
<sequence length="215" mass="22694">MVERLLAEGVDTRVVSRHAGRAADLGRRGVGLFSADIRDGVGLPEALAGARSVVFSVEPGTSSSGPNRPETTMYQGVRNVLAAGHGLRRFVLVSQIYVTRRGHSMNGSGHLLDWRLRGEDAVRASGVPHTVIRPSWLGSGGGTKAIRLEQGDTGDGEIARGDVAEACVRALALDSAVNTTFEIYNERGAPPSDWNALFAPLDRDGVPETAGGNAR</sequence>
<evidence type="ECO:0000259" key="1">
    <source>
        <dbReference type="Pfam" id="PF13460"/>
    </source>
</evidence>
<dbReference type="Pfam" id="PF13460">
    <property type="entry name" value="NAD_binding_10"/>
    <property type="match status" value="1"/>
</dbReference>
<name>A0A2S6GY97_9PSEU</name>
<proteinExistence type="predicted"/>
<dbReference type="AlphaFoldDB" id="A0A2S6GY97"/>
<dbReference type="Gene3D" id="3.40.50.720">
    <property type="entry name" value="NAD(P)-binding Rossmann-like Domain"/>
    <property type="match status" value="1"/>
</dbReference>
<dbReference type="SUPFAM" id="SSF51735">
    <property type="entry name" value="NAD(P)-binding Rossmann-fold domains"/>
    <property type="match status" value="1"/>
</dbReference>
<dbReference type="PANTHER" id="PTHR15020:SF11">
    <property type="entry name" value="OS06G0360300 PROTEIN"/>
    <property type="match status" value="1"/>
</dbReference>